<feature type="region of interest" description="Disordered" evidence="1">
    <location>
        <begin position="1050"/>
        <end position="1071"/>
    </location>
</feature>
<feature type="region of interest" description="Disordered" evidence="1">
    <location>
        <begin position="252"/>
        <end position="273"/>
    </location>
</feature>
<evidence type="ECO:0000256" key="1">
    <source>
        <dbReference type="SAM" id="MobiDB-lite"/>
    </source>
</evidence>
<proteinExistence type="predicted"/>
<dbReference type="OMA" id="WKPVFRE"/>
<reference evidence="2" key="1">
    <citation type="submission" date="2016-03" db="EMBL/GenBank/DDBJ databases">
        <title>Draft genome sequence of Rosellinia necatrix.</title>
        <authorList>
            <person name="Kanematsu S."/>
        </authorList>
    </citation>
    <scope>NUCLEOTIDE SEQUENCE [LARGE SCALE GENOMIC DNA]</scope>
    <source>
        <strain evidence="2">W97</strain>
    </source>
</reference>
<protein>
    <submittedName>
        <fullName evidence="2">Putative gastric mucin-like protein</fullName>
    </submittedName>
</protein>
<feature type="region of interest" description="Disordered" evidence="1">
    <location>
        <begin position="501"/>
        <end position="529"/>
    </location>
</feature>
<feature type="region of interest" description="Disordered" evidence="1">
    <location>
        <begin position="340"/>
        <end position="371"/>
    </location>
</feature>
<dbReference type="OrthoDB" id="5401106at2759"/>
<evidence type="ECO:0000313" key="3">
    <source>
        <dbReference type="Proteomes" id="UP000054516"/>
    </source>
</evidence>
<dbReference type="STRING" id="77044.A0A1S7UKS2"/>
<feature type="compositionally biased region" description="Basic and acidic residues" evidence="1">
    <location>
        <begin position="347"/>
        <end position="365"/>
    </location>
</feature>
<name>A0A1S7UKS2_ROSNE</name>
<dbReference type="AlphaFoldDB" id="A0A1S7UKS2"/>
<organism evidence="2">
    <name type="scientific">Rosellinia necatrix</name>
    <name type="common">White root-rot fungus</name>
    <dbReference type="NCBI Taxonomy" id="77044"/>
    <lineage>
        <taxon>Eukaryota</taxon>
        <taxon>Fungi</taxon>
        <taxon>Dikarya</taxon>
        <taxon>Ascomycota</taxon>
        <taxon>Pezizomycotina</taxon>
        <taxon>Sordariomycetes</taxon>
        <taxon>Xylariomycetidae</taxon>
        <taxon>Xylariales</taxon>
        <taxon>Xylariaceae</taxon>
        <taxon>Rosellinia</taxon>
    </lineage>
</organism>
<feature type="compositionally biased region" description="Polar residues" evidence="1">
    <location>
        <begin position="261"/>
        <end position="270"/>
    </location>
</feature>
<evidence type="ECO:0000313" key="2">
    <source>
        <dbReference type="EMBL" id="GAP83863.2"/>
    </source>
</evidence>
<dbReference type="EMBL" id="DF977450">
    <property type="protein sequence ID" value="GAP83863.2"/>
    <property type="molecule type" value="Genomic_DNA"/>
</dbReference>
<dbReference type="Proteomes" id="UP000054516">
    <property type="component" value="Unassembled WGS sequence"/>
</dbReference>
<sequence length="1071" mass="117631">MAEQPEYYGSLIAFEGPRDTISTQLRLLPNSPKVLILPPFEYFVKEDGPDSPFDARLQVLRTHEACDARTEMARKFLRDSAPDNKRLVFMNGGTVSAQMNCIYSISKHETDGDMAKAEAIFNDLIQNGITGLKRQGKADQFEAASKIDGSTCMDEQENQVPDDPISKAMRAADALDLETAFLQENHEFDITPAARPRSISVPALPIADDLQNAAPFYVFGPTENAQRAPPPSAMEQGQLLNVEKWRAMTASEGQLADPNTAPASPNSTSEAHLYDRMRPTSAVGPPRASVESMPSSPALLGEAFVVDVRPFMAPTHKRIKSVDRIYATAIRNQDISICKLPQSPLAKPDEASREEDETREKENNPPKKPILRSNFYTEIPRTTFVKTNRTIVRKCVPSPLSLGFKGPKQLERSVRQGIDTNEKYAHQSVMTAPDTPKIKAGGDDPFPKSEDHFELDANEPFQTVLPIVEDIVIYFKGDDSNPKLETMVEAFKHGTYPISMPPLLSEAKDDGDQPGTPTTRGSTRRPCDRDLHDNQQALQESVPIYTADEYDPFVPHGASLWPTTATYISKQDINNPPHEAVVVPALPTLAQTPPLKTSTITDKIFHDFDIKECKTAVCIQNSLRSILNAYFPSEDIGYHRFNFPLLPELSSFWQPVFRETSSEDSKATRKIDLILAIGAQRNVARGLLGAISDSLEKLGREPDGASRSGRLNLRYLIANSMQAFTSQPLANQTQDNPFTNPLLLATLIIPHLETYIAAHSATRFLILEYPPEYLSTVLALQHLIGVDLLKVAGIVDAEAGSPKSHLPHRAPELHTNTHSASTSASTGACATLLLPKRSKPKLGTSEGACAPQPSFSKANFIITSTATESEIATLISTIWQILIDISTSYIPRDMAGPNWKHGHNNPASQQSFIPSSEQYPPLLRAATMLGLIPSPDGGQQEQNRLQGGIRPNYVSSGTYADLPISMQRPITPAKSTKASVTETLVGSSATRVPRTPKTAYNQRNKLRNLLGRDPAADGSEIGDVVSSYDIEDEDDGGQFAAEERKYMPLWSSQGPRKGNSRKALKWLGLST</sequence>
<keyword evidence="3" id="KW-1185">Reference proteome</keyword>
<gene>
    <name evidence="2" type="ORF">SAMD00023353_0502810</name>
</gene>
<accession>A0A1S7UKS2</accession>